<evidence type="ECO:0000313" key="2">
    <source>
        <dbReference type="Proteomes" id="UP000483004"/>
    </source>
</evidence>
<organism evidence="1 2">
    <name type="scientific">Actinomadura montaniterrae</name>
    <dbReference type="NCBI Taxonomy" id="1803903"/>
    <lineage>
        <taxon>Bacteria</taxon>
        <taxon>Bacillati</taxon>
        <taxon>Actinomycetota</taxon>
        <taxon>Actinomycetes</taxon>
        <taxon>Streptosporangiales</taxon>
        <taxon>Thermomonosporaceae</taxon>
        <taxon>Actinomadura</taxon>
    </lineage>
</organism>
<keyword evidence="2" id="KW-1185">Reference proteome</keyword>
<dbReference type="OrthoDB" id="3826998at2"/>
<sequence length="111" mass="12332">MNGWDQGTEALVDMARQTEDRGVELAALIKLLIFAAEPLFPKFHGAGRAPFDRFKEHADRLTADLKGHLNRVNTAQSGLEATFAGGDQEMADRATRKMSGAVFDRTKFRPR</sequence>
<name>A0A6L3W5D9_9ACTN</name>
<comment type="caution">
    <text evidence="1">The sequence shown here is derived from an EMBL/GenBank/DDBJ whole genome shotgun (WGS) entry which is preliminary data.</text>
</comment>
<proteinExistence type="predicted"/>
<dbReference type="AlphaFoldDB" id="A0A6L3W5D9"/>
<reference evidence="1 2" key="1">
    <citation type="submission" date="2019-09" db="EMBL/GenBank/DDBJ databases">
        <title>Actinomadura physcomitrii sp. nov., a novel actinomycete isolated from moss [Physcomitrium sphaericum (Ludw) Fuernr].</title>
        <authorList>
            <person name="Liu C."/>
            <person name="Zhuang X."/>
        </authorList>
    </citation>
    <scope>NUCLEOTIDE SEQUENCE [LARGE SCALE GENOMIC DNA]</scope>
    <source>
        <strain evidence="1 2">CYP1-1B</strain>
    </source>
</reference>
<protein>
    <recommendedName>
        <fullName evidence="3">WXG100 family type VII secretion target</fullName>
    </recommendedName>
</protein>
<evidence type="ECO:0000313" key="1">
    <source>
        <dbReference type="EMBL" id="KAB2388874.1"/>
    </source>
</evidence>
<dbReference type="EMBL" id="WBMR01000003">
    <property type="protein sequence ID" value="KAB2388874.1"/>
    <property type="molecule type" value="Genomic_DNA"/>
</dbReference>
<evidence type="ECO:0008006" key="3">
    <source>
        <dbReference type="Google" id="ProtNLM"/>
    </source>
</evidence>
<accession>A0A6L3W5D9</accession>
<gene>
    <name evidence="1" type="ORF">F9B16_02445</name>
</gene>
<dbReference type="Proteomes" id="UP000483004">
    <property type="component" value="Unassembled WGS sequence"/>
</dbReference>